<reference evidence="2 3" key="1">
    <citation type="submission" date="2023-11" db="EMBL/GenBank/DDBJ databases">
        <title>Peredibacter starrii A3.12.</title>
        <authorList>
            <person name="Mitchell R.J."/>
        </authorList>
    </citation>
    <scope>NUCLEOTIDE SEQUENCE [LARGE SCALE GENOMIC DNA]</scope>
    <source>
        <strain evidence="2 3">A3.12</strain>
    </source>
</reference>
<evidence type="ECO:0000313" key="3">
    <source>
        <dbReference type="Proteomes" id="UP001324634"/>
    </source>
</evidence>
<dbReference type="RefSeq" id="WP_321390524.1">
    <property type="nucleotide sequence ID" value="NZ_CP139487.1"/>
</dbReference>
<organism evidence="2 3">
    <name type="scientific">Peredibacter starrii</name>
    <dbReference type="NCBI Taxonomy" id="28202"/>
    <lineage>
        <taxon>Bacteria</taxon>
        <taxon>Pseudomonadati</taxon>
        <taxon>Bdellovibrionota</taxon>
        <taxon>Bacteriovoracia</taxon>
        <taxon>Bacteriovoracales</taxon>
        <taxon>Bacteriovoracaceae</taxon>
        <taxon>Peredibacter</taxon>
    </lineage>
</organism>
<dbReference type="EMBL" id="CP139487">
    <property type="protein sequence ID" value="WPU63576.1"/>
    <property type="molecule type" value="Genomic_DNA"/>
</dbReference>
<evidence type="ECO:0000256" key="1">
    <source>
        <dbReference type="SAM" id="Phobius"/>
    </source>
</evidence>
<protein>
    <submittedName>
        <fullName evidence="2">Uncharacterized protein</fullName>
    </submittedName>
</protein>
<keyword evidence="1" id="KW-1133">Transmembrane helix</keyword>
<name>A0AAX4HJZ8_9BACT</name>
<dbReference type="Proteomes" id="UP001324634">
    <property type="component" value="Chromosome"/>
</dbReference>
<accession>A0AAX4HJZ8</accession>
<gene>
    <name evidence="2" type="ORF">SOO65_12840</name>
</gene>
<proteinExistence type="predicted"/>
<dbReference type="AlphaFoldDB" id="A0AAX4HJZ8"/>
<feature type="transmembrane region" description="Helical" evidence="1">
    <location>
        <begin position="101"/>
        <end position="125"/>
    </location>
</feature>
<sequence length="126" mass="14331">MDREVFLKEFEKLGALEKGDFIMIEEHGASDECSLKGTRNALKHFAFDILKGISDDNREYGVSAYFTDESLVGIVSIEIVELKDGKPVEYIQSFKDRIIGYLLMLLWISFILSAILGLVTIFKLIF</sequence>
<keyword evidence="1" id="KW-0812">Transmembrane</keyword>
<keyword evidence="1" id="KW-0472">Membrane</keyword>
<dbReference type="KEGG" id="psti:SOO65_12840"/>
<evidence type="ECO:0000313" key="2">
    <source>
        <dbReference type="EMBL" id="WPU63576.1"/>
    </source>
</evidence>
<keyword evidence="3" id="KW-1185">Reference proteome</keyword>